<evidence type="ECO:0000313" key="1">
    <source>
        <dbReference type="EMBL" id="MBB5433813.1"/>
    </source>
</evidence>
<gene>
    <name evidence="1" type="ORF">HDA36_003897</name>
</gene>
<accession>A0A7W8QNQ4</accession>
<proteinExistence type="predicted"/>
<organism evidence="1 2">
    <name type="scientific">Nocardiopsis composta</name>
    <dbReference type="NCBI Taxonomy" id="157465"/>
    <lineage>
        <taxon>Bacteria</taxon>
        <taxon>Bacillati</taxon>
        <taxon>Actinomycetota</taxon>
        <taxon>Actinomycetes</taxon>
        <taxon>Streptosporangiales</taxon>
        <taxon>Nocardiopsidaceae</taxon>
        <taxon>Nocardiopsis</taxon>
    </lineage>
</organism>
<evidence type="ECO:0000313" key="2">
    <source>
        <dbReference type="Proteomes" id="UP000572635"/>
    </source>
</evidence>
<comment type="caution">
    <text evidence="1">The sequence shown here is derived from an EMBL/GenBank/DDBJ whole genome shotgun (WGS) entry which is preliminary data.</text>
</comment>
<protein>
    <submittedName>
        <fullName evidence="1">Uncharacterized protein</fullName>
    </submittedName>
</protein>
<dbReference type="InterPro" id="IPR036291">
    <property type="entry name" value="NAD(P)-bd_dom_sf"/>
</dbReference>
<dbReference type="Gene3D" id="3.40.50.720">
    <property type="entry name" value="NAD(P)-binding Rossmann-like Domain"/>
    <property type="match status" value="1"/>
</dbReference>
<keyword evidence="2" id="KW-1185">Reference proteome</keyword>
<dbReference type="Gene3D" id="3.90.25.10">
    <property type="entry name" value="UDP-galactose 4-epimerase, domain 1"/>
    <property type="match status" value="1"/>
</dbReference>
<dbReference type="AlphaFoldDB" id="A0A7W8QNQ4"/>
<sequence length="140" mass="15014">MDDVRNGVSRHVFPAGEPVQLIALEDIAEFATLAFADPGRFAGRTLELAGDAPTPDEAFAEINAATGLGLRYVPLGASEAEALGPAVAEARRLWLAGHRWHADIEALRALHPGLRTFRGWLAEGGADLLRRALLDRGTPR</sequence>
<name>A0A7W8QNQ4_9ACTN</name>
<reference evidence="1 2" key="1">
    <citation type="submission" date="2020-08" db="EMBL/GenBank/DDBJ databases">
        <title>Sequencing the genomes of 1000 actinobacteria strains.</title>
        <authorList>
            <person name="Klenk H.-P."/>
        </authorList>
    </citation>
    <scope>NUCLEOTIDE SEQUENCE [LARGE SCALE GENOMIC DNA]</scope>
    <source>
        <strain evidence="1 2">DSM 44551</strain>
    </source>
</reference>
<dbReference type="SUPFAM" id="SSF51735">
    <property type="entry name" value="NAD(P)-binding Rossmann-fold domains"/>
    <property type="match status" value="1"/>
</dbReference>
<dbReference type="EMBL" id="JACHDB010000001">
    <property type="protein sequence ID" value="MBB5433813.1"/>
    <property type="molecule type" value="Genomic_DNA"/>
</dbReference>
<dbReference type="RefSeq" id="WP_184393901.1">
    <property type="nucleotide sequence ID" value="NZ_BAAAJD010000065.1"/>
</dbReference>
<dbReference type="Proteomes" id="UP000572635">
    <property type="component" value="Unassembled WGS sequence"/>
</dbReference>